<dbReference type="SUPFAM" id="SSF143422">
    <property type="entry name" value="Transposase IS200-like"/>
    <property type="match status" value="1"/>
</dbReference>
<accession>A0A1G2H2F9</accession>
<dbReference type="InterPro" id="IPR002686">
    <property type="entry name" value="Transposase_17"/>
</dbReference>
<reference evidence="2 3" key="1">
    <citation type="journal article" date="2016" name="Nat. Commun.">
        <title>Thousands of microbial genomes shed light on interconnected biogeochemical processes in an aquifer system.</title>
        <authorList>
            <person name="Anantharaman K."/>
            <person name="Brown C.T."/>
            <person name="Hug L.A."/>
            <person name="Sharon I."/>
            <person name="Castelle C.J."/>
            <person name="Probst A.J."/>
            <person name="Thomas B.C."/>
            <person name="Singh A."/>
            <person name="Wilkins M.J."/>
            <person name="Karaoz U."/>
            <person name="Brodie E.L."/>
            <person name="Williams K.H."/>
            <person name="Hubbard S.S."/>
            <person name="Banfield J.F."/>
        </authorList>
    </citation>
    <scope>NUCLEOTIDE SEQUENCE [LARGE SCALE GENOMIC DNA]</scope>
</reference>
<name>A0A1G2H2F9_9BACT</name>
<evidence type="ECO:0000259" key="1">
    <source>
        <dbReference type="SMART" id="SM01321"/>
    </source>
</evidence>
<dbReference type="GO" id="GO:0003677">
    <property type="term" value="F:DNA binding"/>
    <property type="evidence" value="ECO:0007669"/>
    <property type="project" value="InterPro"/>
</dbReference>
<dbReference type="PANTHER" id="PTHR34322:SF2">
    <property type="entry name" value="TRANSPOSASE IS200-LIKE DOMAIN-CONTAINING PROTEIN"/>
    <property type="match status" value="1"/>
</dbReference>
<evidence type="ECO:0000313" key="3">
    <source>
        <dbReference type="Proteomes" id="UP000177954"/>
    </source>
</evidence>
<proteinExistence type="predicted"/>
<dbReference type="Proteomes" id="UP000177954">
    <property type="component" value="Unassembled WGS sequence"/>
</dbReference>
<dbReference type="GO" id="GO:0004803">
    <property type="term" value="F:transposase activity"/>
    <property type="evidence" value="ECO:0007669"/>
    <property type="project" value="InterPro"/>
</dbReference>
<dbReference type="InterPro" id="IPR036515">
    <property type="entry name" value="Transposase_17_sf"/>
</dbReference>
<comment type="caution">
    <text evidence="2">The sequence shown here is derived from an EMBL/GenBank/DDBJ whole genome shotgun (WGS) entry which is preliminary data.</text>
</comment>
<dbReference type="AlphaFoldDB" id="A0A1G2H2F9"/>
<dbReference type="SMART" id="SM01321">
    <property type="entry name" value="Y1_Tnp"/>
    <property type="match status" value="1"/>
</dbReference>
<feature type="domain" description="Transposase IS200-like" evidence="1">
    <location>
        <begin position="7"/>
        <end position="149"/>
    </location>
</feature>
<dbReference type="EMBL" id="MHNZ01000011">
    <property type="protein sequence ID" value="OGZ56655.1"/>
    <property type="molecule type" value="Genomic_DNA"/>
</dbReference>
<protein>
    <recommendedName>
        <fullName evidence="1">Transposase IS200-like domain-containing protein</fullName>
    </recommendedName>
</protein>
<gene>
    <name evidence="2" type="ORF">A3J04_02805</name>
</gene>
<dbReference type="GO" id="GO:0006313">
    <property type="term" value="P:DNA transposition"/>
    <property type="evidence" value="ECO:0007669"/>
    <property type="project" value="InterPro"/>
</dbReference>
<dbReference type="Gene3D" id="3.30.70.1290">
    <property type="entry name" value="Transposase IS200-like"/>
    <property type="match status" value="1"/>
</dbReference>
<evidence type="ECO:0000313" key="2">
    <source>
        <dbReference type="EMBL" id="OGZ56655.1"/>
    </source>
</evidence>
<organism evidence="2 3">
    <name type="scientific">Candidatus Ryanbacteria bacterium RIFCSPLOWO2_02_FULL_47_14</name>
    <dbReference type="NCBI Taxonomy" id="1802129"/>
    <lineage>
        <taxon>Bacteria</taxon>
        <taxon>Candidatus Ryaniibacteriota</taxon>
    </lineage>
</organism>
<sequence>MQRVQFGNGNFYHIYNRGVDRRNVFLDSKDFDRFLQSMEVFNTVEPLGGFYIRALLEGGFQKHLTRRPTSSGKLVRVICYCLNPNHFHLILEQLVGGGISEFMKRLGGYTKYVNNKYKRSGALFQGKFKYAYIDSNKYLLHASAYVNLNDRVHQLKHTEFQSSWSEYAGLKRDGFCHIKIVLDQFRDFTEYEEFARDSLEDILERKQLKKELGVLLLE</sequence>
<dbReference type="PANTHER" id="PTHR34322">
    <property type="entry name" value="TRANSPOSASE, Y1_TNP DOMAIN-CONTAINING"/>
    <property type="match status" value="1"/>
</dbReference>